<protein>
    <submittedName>
        <fullName evidence="2">Uncharacterized protein</fullName>
    </submittedName>
</protein>
<feature type="binding site" evidence="1">
    <location>
        <position position="116"/>
    </location>
    <ligand>
        <name>Zn(2+)</name>
        <dbReference type="ChEBI" id="CHEBI:29105"/>
    </ligand>
</feature>
<keyword evidence="1" id="KW-0862">Zinc</keyword>
<evidence type="ECO:0000313" key="2">
    <source>
        <dbReference type="EnsemblMetazoa" id="PPA47121.1"/>
    </source>
</evidence>
<dbReference type="Gene3D" id="1.20.140.30">
    <property type="entry name" value="MOB kinase activator"/>
    <property type="match status" value="1"/>
</dbReference>
<reference evidence="3" key="1">
    <citation type="journal article" date="2008" name="Nat. Genet.">
        <title>The Pristionchus pacificus genome provides a unique perspective on nematode lifestyle and parasitism.</title>
        <authorList>
            <person name="Dieterich C."/>
            <person name="Clifton S.W."/>
            <person name="Schuster L.N."/>
            <person name="Chinwalla A."/>
            <person name="Delehaunty K."/>
            <person name="Dinkelacker I."/>
            <person name="Fulton L."/>
            <person name="Fulton R."/>
            <person name="Godfrey J."/>
            <person name="Minx P."/>
            <person name="Mitreva M."/>
            <person name="Roeseler W."/>
            <person name="Tian H."/>
            <person name="Witte H."/>
            <person name="Yang S.P."/>
            <person name="Wilson R.K."/>
            <person name="Sommer R.J."/>
        </authorList>
    </citation>
    <scope>NUCLEOTIDE SEQUENCE [LARGE SCALE GENOMIC DNA]</scope>
    <source>
        <strain evidence="3">PS312</strain>
    </source>
</reference>
<proteinExistence type="predicted"/>
<dbReference type="InterPro" id="IPR005301">
    <property type="entry name" value="MOB_kinase_act_fam"/>
</dbReference>
<reference evidence="2" key="2">
    <citation type="submission" date="2022-06" db="UniProtKB">
        <authorList>
            <consortium name="EnsemblMetazoa"/>
        </authorList>
    </citation>
    <scope>IDENTIFICATION</scope>
    <source>
        <strain evidence="2">PS312</strain>
    </source>
</reference>
<dbReference type="Pfam" id="PF03637">
    <property type="entry name" value="Mob1_phocein"/>
    <property type="match status" value="1"/>
</dbReference>
<feature type="binding site" evidence="1">
    <location>
        <position position="200"/>
    </location>
    <ligand>
        <name>Zn(2+)</name>
        <dbReference type="ChEBI" id="CHEBI:29105"/>
    </ligand>
</feature>
<feature type="binding site" evidence="1">
    <location>
        <position position="195"/>
    </location>
    <ligand>
        <name>Zn(2+)</name>
        <dbReference type="ChEBI" id="CHEBI:29105"/>
    </ligand>
</feature>
<dbReference type="AlphaFoldDB" id="A0A8R1V5C2"/>
<dbReference type="GO" id="GO:0035329">
    <property type="term" value="P:hippo signaling"/>
    <property type="evidence" value="ECO:0000318"/>
    <property type="project" value="GO_Central"/>
</dbReference>
<organism evidence="2 3">
    <name type="scientific">Pristionchus pacificus</name>
    <name type="common">Parasitic nematode worm</name>
    <dbReference type="NCBI Taxonomy" id="54126"/>
    <lineage>
        <taxon>Eukaryota</taxon>
        <taxon>Metazoa</taxon>
        <taxon>Ecdysozoa</taxon>
        <taxon>Nematoda</taxon>
        <taxon>Chromadorea</taxon>
        <taxon>Rhabditida</taxon>
        <taxon>Rhabditina</taxon>
        <taxon>Diplogasteromorpha</taxon>
        <taxon>Diplogasteroidea</taxon>
        <taxon>Neodiplogasteridae</taxon>
        <taxon>Pristionchus</taxon>
    </lineage>
</organism>
<evidence type="ECO:0000256" key="1">
    <source>
        <dbReference type="PIRSR" id="PIRSR605301-1"/>
    </source>
</evidence>
<sequence>MVAQCIGLNRRCDVIVSGKGTLMNCGREDCIEEGYIMADDHVISTTEAQAATAAISRICNSIVDSSTLGSSRLKDCVKLPRGEDRNEWLAANVTDLFKQARMIFGIVYDACTAESCQTMSAGARHEYFWTEEDGKGGQRIIEMPACDYIDYLLSAVGDQLDDETSFPSKLGEPFPPNFIEIVKSIVKRLFRIYAHVMTAHIEVIATLGAISHVNTSLKHFVLFIREFDLMKQEDLTPLASIIDRLLPRMTAAEVTQAVNAVTSTPPSVRR</sequence>
<dbReference type="InterPro" id="IPR036703">
    <property type="entry name" value="MOB_kinase_act_sf"/>
</dbReference>
<keyword evidence="1" id="KW-0479">Metal-binding</keyword>
<name>A0A8R1V5C2_PRIPA</name>
<dbReference type="GO" id="GO:0005634">
    <property type="term" value="C:nucleus"/>
    <property type="evidence" value="ECO:0000318"/>
    <property type="project" value="GO_Central"/>
</dbReference>
<dbReference type="EnsemblMetazoa" id="PPA47121.1">
    <property type="protein sequence ID" value="PPA47121.1"/>
    <property type="gene ID" value="WBGene00304979"/>
</dbReference>
<accession>A0A8R1V5C2</accession>
<feature type="binding site" evidence="1">
    <location>
        <position position="111"/>
    </location>
    <ligand>
        <name>Zn(2+)</name>
        <dbReference type="ChEBI" id="CHEBI:29105"/>
    </ligand>
</feature>
<dbReference type="Proteomes" id="UP000005239">
    <property type="component" value="Unassembled WGS sequence"/>
</dbReference>
<dbReference type="PANTHER" id="PTHR22599">
    <property type="entry name" value="MPS ONE BINDER KINASE ACTIVATOR-LIKE MOB"/>
    <property type="match status" value="1"/>
</dbReference>
<dbReference type="SMART" id="SM01388">
    <property type="entry name" value="Mob1_phocein"/>
    <property type="match status" value="1"/>
</dbReference>
<evidence type="ECO:0000313" key="3">
    <source>
        <dbReference type="Proteomes" id="UP000005239"/>
    </source>
</evidence>
<dbReference type="SUPFAM" id="SSF101152">
    <property type="entry name" value="Mob1/phocein"/>
    <property type="match status" value="1"/>
</dbReference>
<dbReference type="GO" id="GO:0005737">
    <property type="term" value="C:cytoplasm"/>
    <property type="evidence" value="ECO:0000318"/>
    <property type="project" value="GO_Central"/>
</dbReference>
<keyword evidence="3" id="KW-1185">Reference proteome</keyword>
<dbReference type="GO" id="GO:0030295">
    <property type="term" value="F:protein kinase activator activity"/>
    <property type="evidence" value="ECO:0000318"/>
    <property type="project" value="GO_Central"/>
</dbReference>
<gene>
    <name evidence="2" type="primary">WBGene00304979</name>
</gene>